<dbReference type="RefSeq" id="WP_061811245.1">
    <property type="nucleotide sequence ID" value="NZ_CP047394.1"/>
</dbReference>
<organism evidence="1 2">
    <name type="scientific">Rossellomorea vietnamensis</name>
    <dbReference type="NCBI Taxonomy" id="218284"/>
    <lineage>
        <taxon>Bacteria</taxon>
        <taxon>Bacillati</taxon>
        <taxon>Bacillota</taxon>
        <taxon>Bacilli</taxon>
        <taxon>Bacillales</taxon>
        <taxon>Bacillaceae</taxon>
        <taxon>Rossellomorea</taxon>
    </lineage>
</organism>
<sequence length="120" mass="13989">MESVPFTHCPTSKKNCVSTIDLTSYHRIAPLPVSGEVADTKARIHQTLNQFDHVEIKEEGTHYVHAVFTSKWMKFKDDLELFVDESTHLLHFKSASRLGYYDFKVNRKRVERFKSIFNNA</sequence>
<accession>A0A6I6UGX5</accession>
<dbReference type="PANTHER" id="PTHR34801">
    <property type="entry name" value="EXPRESSED PROTEIN"/>
    <property type="match status" value="1"/>
</dbReference>
<evidence type="ECO:0000313" key="2">
    <source>
        <dbReference type="Proteomes" id="UP000465062"/>
    </source>
</evidence>
<protein>
    <submittedName>
        <fullName evidence="1">DUF1499 domain-containing protein</fullName>
    </submittedName>
</protein>
<dbReference type="Pfam" id="PF07386">
    <property type="entry name" value="DUF1499"/>
    <property type="match status" value="1"/>
</dbReference>
<dbReference type="AlphaFoldDB" id="A0A6I6UGX5"/>
<dbReference type="KEGG" id="bvq:FHE72_15085"/>
<dbReference type="PANTHER" id="PTHR34801:SF6">
    <property type="entry name" value="SLL1620 PROTEIN"/>
    <property type="match status" value="1"/>
</dbReference>
<dbReference type="InterPro" id="IPR010865">
    <property type="entry name" value="DUF1499"/>
</dbReference>
<dbReference type="Proteomes" id="UP000465062">
    <property type="component" value="Chromosome"/>
</dbReference>
<evidence type="ECO:0000313" key="1">
    <source>
        <dbReference type="EMBL" id="QHE62194.1"/>
    </source>
</evidence>
<dbReference type="PIRSF" id="PIRSF026426">
    <property type="entry name" value="DUF1499"/>
    <property type="match status" value="1"/>
</dbReference>
<reference evidence="1 2" key="1">
    <citation type="submission" date="2019-06" db="EMBL/GenBank/DDBJ databases">
        <title>An operon consisting of a P-type ATPase gene and a transcriptional regular gene given the different cadmium resistance in Bacillus vietamensis 151-6 and Bacillus marisflavi 151-25.</title>
        <authorList>
            <person name="Yu X."/>
        </authorList>
    </citation>
    <scope>NUCLEOTIDE SEQUENCE [LARGE SCALE GENOMIC DNA]</scope>
    <source>
        <strain evidence="1 2">151-6</strain>
    </source>
</reference>
<gene>
    <name evidence="1" type="ORF">FHE72_15085</name>
</gene>
<proteinExistence type="predicted"/>
<name>A0A6I6UGX5_9BACI</name>
<dbReference type="EMBL" id="CP047394">
    <property type="protein sequence ID" value="QHE62194.1"/>
    <property type="molecule type" value="Genomic_DNA"/>
</dbReference>